<dbReference type="EMBL" id="CACSLK010002554">
    <property type="protein sequence ID" value="CAA0808200.1"/>
    <property type="molecule type" value="Genomic_DNA"/>
</dbReference>
<dbReference type="AlphaFoldDB" id="A0A9N7MLN2"/>
<feature type="non-terminal residue" evidence="2">
    <location>
        <position position="1"/>
    </location>
</feature>
<reference evidence="2" key="1">
    <citation type="submission" date="2019-12" db="EMBL/GenBank/DDBJ databases">
        <authorList>
            <person name="Scholes J."/>
        </authorList>
    </citation>
    <scope>NUCLEOTIDE SEQUENCE</scope>
</reference>
<name>A0A9N7MLN2_STRHE</name>
<feature type="transmembrane region" description="Helical" evidence="1">
    <location>
        <begin position="45"/>
        <end position="67"/>
    </location>
</feature>
<evidence type="ECO:0000256" key="1">
    <source>
        <dbReference type="SAM" id="Phobius"/>
    </source>
</evidence>
<gene>
    <name evidence="2" type="ORF">SHERM_10562</name>
</gene>
<keyword evidence="1" id="KW-0472">Membrane</keyword>
<comment type="caution">
    <text evidence="2">The sequence shown here is derived from an EMBL/GenBank/DDBJ whole genome shotgun (WGS) entry which is preliminary data.</text>
</comment>
<protein>
    <submittedName>
        <fullName evidence="2">Uncharacterized protein</fullName>
    </submittedName>
</protein>
<keyword evidence="1" id="KW-1133">Transmembrane helix</keyword>
<organism evidence="2 3">
    <name type="scientific">Striga hermonthica</name>
    <name type="common">Purple witchweed</name>
    <name type="synonym">Buchnera hermonthica</name>
    <dbReference type="NCBI Taxonomy" id="68872"/>
    <lineage>
        <taxon>Eukaryota</taxon>
        <taxon>Viridiplantae</taxon>
        <taxon>Streptophyta</taxon>
        <taxon>Embryophyta</taxon>
        <taxon>Tracheophyta</taxon>
        <taxon>Spermatophyta</taxon>
        <taxon>Magnoliopsida</taxon>
        <taxon>eudicotyledons</taxon>
        <taxon>Gunneridae</taxon>
        <taxon>Pentapetalae</taxon>
        <taxon>asterids</taxon>
        <taxon>lamiids</taxon>
        <taxon>Lamiales</taxon>
        <taxon>Orobanchaceae</taxon>
        <taxon>Buchnereae</taxon>
        <taxon>Striga</taxon>
    </lineage>
</organism>
<keyword evidence="3" id="KW-1185">Reference proteome</keyword>
<dbReference type="Proteomes" id="UP001153555">
    <property type="component" value="Unassembled WGS sequence"/>
</dbReference>
<evidence type="ECO:0000313" key="2">
    <source>
        <dbReference type="EMBL" id="CAA0808200.1"/>
    </source>
</evidence>
<sequence length="234" mass="26363">RQKAQEATPCRASTSTQVYLEADSPWHLNSPRSQYLEKSRFRKSYYMTGLQISILISVIIPHGWIFMEPRTHSNLVCFLSLWGPGLKNGTTPYPLTLFGSGNNYGRLSDVTLLGPKDRSPSSKQVIVYRVNTNNSRVVSFRHQIKAYARQAHNSGKQVFTIDLRDVINARNCPITFNIEDVNFFAHPHSDALVITVPICGIHVKRVMVDTGAYSSILMLKAFNKMGLDPADIQH</sequence>
<feature type="non-terminal residue" evidence="2">
    <location>
        <position position="234"/>
    </location>
</feature>
<evidence type="ECO:0000313" key="3">
    <source>
        <dbReference type="Proteomes" id="UP001153555"/>
    </source>
</evidence>
<proteinExistence type="predicted"/>
<accession>A0A9N7MLN2</accession>
<keyword evidence="1" id="KW-0812">Transmembrane</keyword>